<dbReference type="AlphaFoldDB" id="A0AAN7URA2"/>
<evidence type="ECO:0000256" key="1">
    <source>
        <dbReference type="SAM" id="MobiDB-lite"/>
    </source>
</evidence>
<organism evidence="2 3">
    <name type="scientific">Xylaria bambusicola</name>
    <dbReference type="NCBI Taxonomy" id="326684"/>
    <lineage>
        <taxon>Eukaryota</taxon>
        <taxon>Fungi</taxon>
        <taxon>Dikarya</taxon>
        <taxon>Ascomycota</taxon>
        <taxon>Pezizomycotina</taxon>
        <taxon>Sordariomycetes</taxon>
        <taxon>Xylariomycetidae</taxon>
        <taxon>Xylariales</taxon>
        <taxon>Xylariaceae</taxon>
        <taxon>Xylaria</taxon>
    </lineage>
</organism>
<name>A0AAN7URA2_9PEZI</name>
<feature type="region of interest" description="Disordered" evidence="1">
    <location>
        <begin position="88"/>
        <end position="112"/>
    </location>
</feature>
<reference evidence="2 3" key="1">
    <citation type="submission" date="2023-10" db="EMBL/GenBank/DDBJ databases">
        <title>Draft genome sequence of Xylaria bambusicola isolate GMP-LS, the root and basal stem rot pathogen of sugarcane in Indonesia.</title>
        <authorList>
            <person name="Selvaraj P."/>
            <person name="Muralishankar V."/>
            <person name="Muruganantham S."/>
            <person name="Sp S."/>
            <person name="Haryani S."/>
            <person name="Lau K.J.X."/>
            <person name="Naqvi N.I."/>
        </authorList>
    </citation>
    <scope>NUCLEOTIDE SEQUENCE [LARGE SCALE GENOMIC DNA]</scope>
    <source>
        <strain evidence="2">GMP-LS</strain>
    </source>
</reference>
<proteinExistence type="predicted"/>
<dbReference type="EMBL" id="JAWHQM010000015">
    <property type="protein sequence ID" value="KAK5630221.1"/>
    <property type="molecule type" value="Genomic_DNA"/>
</dbReference>
<comment type="caution">
    <text evidence="2">The sequence shown here is derived from an EMBL/GenBank/DDBJ whole genome shotgun (WGS) entry which is preliminary data.</text>
</comment>
<gene>
    <name evidence="2" type="ORF">RRF57_005936</name>
</gene>
<evidence type="ECO:0000313" key="3">
    <source>
        <dbReference type="Proteomes" id="UP001305414"/>
    </source>
</evidence>
<evidence type="ECO:0000313" key="2">
    <source>
        <dbReference type="EMBL" id="KAK5630221.1"/>
    </source>
</evidence>
<accession>A0AAN7URA2</accession>
<protein>
    <submittedName>
        <fullName evidence="2">Uncharacterized protein</fullName>
    </submittedName>
</protein>
<sequence>MADIVGILCSSGVGSSQAVSVAVATENSQILKILLDLKIPNLETTQGLIQKARAVGHPAIVQLLLGANGSSLSEKPVLPENVVDIQTYAEKRTPSDADAASIDKPSEMSVPK</sequence>
<keyword evidence="3" id="KW-1185">Reference proteome</keyword>
<dbReference type="Proteomes" id="UP001305414">
    <property type="component" value="Unassembled WGS sequence"/>
</dbReference>